<organism evidence="2 3">
    <name type="scientific">Pseudomassariella vexata</name>
    <dbReference type="NCBI Taxonomy" id="1141098"/>
    <lineage>
        <taxon>Eukaryota</taxon>
        <taxon>Fungi</taxon>
        <taxon>Dikarya</taxon>
        <taxon>Ascomycota</taxon>
        <taxon>Pezizomycotina</taxon>
        <taxon>Sordariomycetes</taxon>
        <taxon>Xylariomycetidae</taxon>
        <taxon>Amphisphaeriales</taxon>
        <taxon>Pseudomassariaceae</taxon>
        <taxon>Pseudomassariella</taxon>
    </lineage>
</organism>
<evidence type="ECO:0000256" key="1">
    <source>
        <dbReference type="SAM" id="SignalP"/>
    </source>
</evidence>
<dbReference type="Proteomes" id="UP000193689">
    <property type="component" value="Unassembled WGS sequence"/>
</dbReference>
<evidence type="ECO:0000313" key="3">
    <source>
        <dbReference type="Proteomes" id="UP000193689"/>
    </source>
</evidence>
<dbReference type="STRING" id="1141098.A0A1Y2EKL3"/>
<dbReference type="AlphaFoldDB" id="A0A1Y2EKL3"/>
<feature type="signal peptide" evidence="1">
    <location>
        <begin position="1"/>
        <end position="24"/>
    </location>
</feature>
<proteinExistence type="predicted"/>
<accession>A0A1Y2EKL3</accession>
<evidence type="ECO:0000313" key="2">
    <source>
        <dbReference type="EMBL" id="ORY72078.1"/>
    </source>
</evidence>
<keyword evidence="3" id="KW-1185">Reference proteome</keyword>
<dbReference type="GeneID" id="63771175"/>
<dbReference type="RefSeq" id="XP_040721670.1">
    <property type="nucleotide sequence ID" value="XM_040854963.1"/>
</dbReference>
<sequence>MTLLHTSAVALLLLVSTLFTLSSATYVCTTQDSPNPIAQQYPLKVSGTLNGTTLIVPISLISARQIIPKNYTILVNSYRSLLPSFPDGMYPMMVSALHDHDIHFPALNLTTPSFSRASLEFPFLDILGDHYSTFRWAGTIMITNTNLIAIRGSMNYGIKVYPTAFDPPCDAYRTLENGTARFWAHSSNGTVSENKYMLVETQKCPYAPYPMDFIRNITNQPVFANTMSCDNYIRLYNTSLTSSPHEPVSVKGTVTANLEPFTTPQTWKNVYGWQFATAFLEPPLPLTCESLKGFQDS</sequence>
<gene>
    <name evidence="2" type="ORF">BCR38DRAFT_330460</name>
</gene>
<feature type="chain" id="PRO_5013322392" evidence="1">
    <location>
        <begin position="25"/>
        <end position="297"/>
    </location>
</feature>
<comment type="caution">
    <text evidence="2">The sequence shown here is derived from an EMBL/GenBank/DDBJ whole genome shotgun (WGS) entry which is preliminary data.</text>
</comment>
<name>A0A1Y2EKL3_9PEZI</name>
<protein>
    <submittedName>
        <fullName evidence="2">Uncharacterized protein</fullName>
    </submittedName>
</protein>
<dbReference type="OrthoDB" id="265717at2759"/>
<reference evidence="2 3" key="1">
    <citation type="submission" date="2016-07" db="EMBL/GenBank/DDBJ databases">
        <title>Pervasive Adenine N6-methylation of Active Genes in Fungi.</title>
        <authorList>
            <consortium name="DOE Joint Genome Institute"/>
            <person name="Mondo S.J."/>
            <person name="Dannebaum R.O."/>
            <person name="Kuo R.C."/>
            <person name="Labutti K."/>
            <person name="Haridas S."/>
            <person name="Kuo A."/>
            <person name="Salamov A."/>
            <person name="Ahrendt S.R."/>
            <person name="Lipzen A."/>
            <person name="Sullivan W."/>
            <person name="Andreopoulos W.B."/>
            <person name="Clum A."/>
            <person name="Lindquist E."/>
            <person name="Daum C."/>
            <person name="Ramamoorthy G.K."/>
            <person name="Gryganskyi A."/>
            <person name="Culley D."/>
            <person name="Magnuson J.K."/>
            <person name="James T.Y."/>
            <person name="O'Malley M.A."/>
            <person name="Stajich J.E."/>
            <person name="Spatafora J.W."/>
            <person name="Visel A."/>
            <person name="Grigoriev I.V."/>
        </authorList>
    </citation>
    <scope>NUCLEOTIDE SEQUENCE [LARGE SCALE GENOMIC DNA]</scope>
    <source>
        <strain evidence="2 3">CBS 129021</strain>
    </source>
</reference>
<dbReference type="EMBL" id="MCFJ01000001">
    <property type="protein sequence ID" value="ORY72078.1"/>
    <property type="molecule type" value="Genomic_DNA"/>
</dbReference>
<keyword evidence="1" id="KW-0732">Signal</keyword>
<dbReference type="InParanoid" id="A0A1Y2EKL3"/>